<dbReference type="SUPFAM" id="SSF55120">
    <property type="entry name" value="Pseudouridine synthase"/>
    <property type="match status" value="1"/>
</dbReference>
<protein>
    <recommendedName>
        <fullName evidence="4">Probable tRNA pseudouridine synthase D</fullName>
        <ecNumber evidence="4">5.4.99.27</ecNumber>
    </recommendedName>
    <alternativeName>
        <fullName evidence="4">tRNA pseudouridine(13) synthase</fullName>
    </alternativeName>
    <alternativeName>
        <fullName evidence="4">tRNA pseudouridylate synthase D</fullName>
    </alternativeName>
    <alternativeName>
        <fullName evidence="4">tRNA-uridine isomerase D</fullName>
    </alternativeName>
</protein>
<name>A0ABD5Y2P1_9EURY</name>
<reference evidence="6 7" key="1">
    <citation type="journal article" date="2019" name="Int. J. Syst. Evol. Microbiol.">
        <title>The Global Catalogue of Microorganisms (GCM) 10K type strain sequencing project: providing services to taxonomists for standard genome sequencing and annotation.</title>
        <authorList>
            <consortium name="The Broad Institute Genomics Platform"/>
            <consortium name="The Broad Institute Genome Sequencing Center for Infectious Disease"/>
            <person name="Wu L."/>
            <person name="Ma J."/>
        </authorList>
    </citation>
    <scope>NUCLEOTIDE SEQUENCE [LARGE SCALE GENOMIC DNA]</scope>
    <source>
        <strain evidence="6 7">XZYJT29</strain>
    </source>
</reference>
<dbReference type="PANTHER" id="PTHR13326:SF21">
    <property type="entry name" value="PSEUDOURIDYLATE SYNTHASE PUS7L"/>
    <property type="match status" value="1"/>
</dbReference>
<dbReference type="NCBIfam" id="TIGR00094">
    <property type="entry name" value="tRNA_TruD_broad"/>
    <property type="match status" value="1"/>
</dbReference>
<feature type="active site" description="Nucleophile" evidence="4">
    <location>
        <position position="93"/>
    </location>
</feature>
<dbReference type="Pfam" id="PF01142">
    <property type="entry name" value="TruD"/>
    <property type="match status" value="1"/>
</dbReference>
<evidence type="ECO:0000313" key="6">
    <source>
        <dbReference type="EMBL" id="MFC7138669.1"/>
    </source>
</evidence>
<dbReference type="RefSeq" id="WP_274324284.1">
    <property type="nucleotide sequence ID" value="NZ_CP118158.1"/>
</dbReference>
<comment type="caution">
    <text evidence="6">The sequence shown here is derived from an EMBL/GenBank/DDBJ whole genome shotgun (WGS) entry which is preliminary data.</text>
</comment>
<dbReference type="GO" id="GO:0031119">
    <property type="term" value="P:tRNA pseudouridine synthesis"/>
    <property type="evidence" value="ECO:0007669"/>
    <property type="project" value="UniProtKB-UniRule"/>
</dbReference>
<evidence type="ECO:0000256" key="3">
    <source>
        <dbReference type="ARBA" id="ARBA00023235"/>
    </source>
</evidence>
<keyword evidence="7" id="KW-1185">Reference proteome</keyword>
<dbReference type="InterPro" id="IPR020119">
    <property type="entry name" value="PsdUridine_synth_TruD_CS"/>
</dbReference>
<dbReference type="Gene3D" id="3.30.2350.20">
    <property type="entry name" value="TruD, catalytic domain"/>
    <property type="match status" value="1"/>
</dbReference>
<dbReference type="Gene3D" id="3.30.70.3160">
    <property type="match status" value="1"/>
</dbReference>
<organism evidence="6 7">
    <name type="scientific">Halosimplex aquaticum</name>
    <dbReference type="NCBI Taxonomy" id="3026162"/>
    <lineage>
        <taxon>Archaea</taxon>
        <taxon>Methanobacteriati</taxon>
        <taxon>Methanobacteriota</taxon>
        <taxon>Stenosarchaea group</taxon>
        <taxon>Halobacteria</taxon>
        <taxon>Halobacteriales</taxon>
        <taxon>Haloarculaceae</taxon>
        <taxon>Halosimplex</taxon>
    </lineage>
</organism>
<keyword evidence="3 4" id="KW-0413">Isomerase</keyword>
<dbReference type="InterPro" id="IPR011760">
    <property type="entry name" value="PsdUridine_synth_TruD_insert"/>
</dbReference>
<evidence type="ECO:0000256" key="2">
    <source>
        <dbReference type="ARBA" id="ARBA00022694"/>
    </source>
</evidence>
<evidence type="ECO:0000313" key="7">
    <source>
        <dbReference type="Proteomes" id="UP001596432"/>
    </source>
</evidence>
<dbReference type="AlphaFoldDB" id="A0ABD5Y2P1"/>
<dbReference type="EMBL" id="JBHTAS010000001">
    <property type="protein sequence ID" value="MFC7138669.1"/>
    <property type="molecule type" value="Genomic_DNA"/>
</dbReference>
<sequence length="474" mass="52504">MREAHPVERAVGMEYYVSDAPGVGGHLREAPEDFRVREVEAFDPEPLDADPGGYPHLLARVVLRGWDTNDFASELSDRLGISRERVSWAGTKDKHAVTTQLFSVAKADPDDLRDVEIRDAEIDLLGRTGRPVLFGDLAGNAFEIVVRDPDEPEHVDATTADLRAFATGDEGADGAADPDEGPTVGVPNYFGQQRFGSKRPVTHEVGLEIVRGNWKGAVLAYVGNPAEREPESTQEAREYVQQTEDWEGALDRLPRRLGFERSMCHRLVERQEAGDGALDDEDYRAALEAVPSNLQRLFVNAAQSFAFNRILSERLERGLSFHEPVTGDVVCFADSDAPEEFALPDTDRTQRVTEDRLRTVRRHCERGRAFVTAPLIGTETELADGEPGEIERDVLEELDLAPEDFDLPEAFESTGTRRAILLRTDLSVERRDESGDPADGDGDADALAFEFALPKGSYATVVLREYLKSDPDDL</sequence>
<comment type="catalytic activity">
    <reaction evidence="4">
        <text>uridine(13) in tRNA = pseudouridine(13) in tRNA</text>
        <dbReference type="Rhea" id="RHEA:42540"/>
        <dbReference type="Rhea" id="RHEA-COMP:10105"/>
        <dbReference type="Rhea" id="RHEA-COMP:10106"/>
        <dbReference type="ChEBI" id="CHEBI:65314"/>
        <dbReference type="ChEBI" id="CHEBI:65315"/>
        <dbReference type="EC" id="5.4.99.27"/>
    </reaction>
</comment>
<accession>A0ABD5Y2P1</accession>
<evidence type="ECO:0000259" key="5">
    <source>
        <dbReference type="PROSITE" id="PS50984"/>
    </source>
</evidence>
<dbReference type="GO" id="GO:0160150">
    <property type="term" value="F:tRNA pseudouridine(13) synthase activity"/>
    <property type="evidence" value="ECO:0007669"/>
    <property type="project" value="UniProtKB-EC"/>
</dbReference>
<dbReference type="InterPro" id="IPR042214">
    <property type="entry name" value="TruD_catalytic"/>
</dbReference>
<keyword evidence="2 4" id="KW-0819">tRNA processing</keyword>
<dbReference type="EC" id="5.4.99.27" evidence="4"/>
<dbReference type="NCBIfam" id="NF002158">
    <property type="entry name" value="PRK00984.2-3"/>
    <property type="match status" value="1"/>
</dbReference>
<dbReference type="InterPro" id="IPR020103">
    <property type="entry name" value="PsdUridine_synth_cat_dom_sf"/>
</dbReference>
<feature type="domain" description="TRUD" evidence="5">
    <location>
        <begin position="185"/>
        <end position="422"/>
    </location>
</feature>
<comment type="function">
    <text evidence="4">Could be responsible for synthesis of pseudouridine from uracil-13 in transfer RNAs.</text>
</comment>
<dbReference type="InterPro" id="IPR001656">
    <property type="entry name" value="PsdUridine_synth_TruD"/>
</dbReference>
<dbReference type="Gene3D" id="1.10.1510.30">
    <property type="match status" value="1"/>
</dbReference>
<evidence type="ECO:0000256" key="4">
    <source>
        <dbReference type="HAMAP-Rule" id="MF_01082"/>
    </source>
</evidence>
<dbReference type="PROSITE" id="PS50984">
    <property type="entry name" value="TRUD"/>
    <property type="match status" value="1"/>
</dbReference>
<dbReference type="Proteomes" id="UP001596432">
    <property type="component" value="Unassembled WGS sequence"/>
</dbReference>
<dbReference type="GeneID" id="78818910"/>
<comment type="similarity">
    <text evidence="1 4">Belongs to the pseudouridine synthase TruD family.</text>
</comment>
<dbReference type="HAMAP" id="MF_01082">
    <property type="entry name" value="TruD"/>
    <property type="match status" value="1"/>
</dbReference>
<dbReference type="PANTHER" id="PTHR13326">
    <property type="entry name" value="TRNA PSEUDOURIDINE SYNTHASE D"/>
    <property type="match status" value="1"/>
</dbReference>
<dbReference type="PIRSF" id="PIRSF037016">
    <property type="entry name" value="Pseudouridin_synth_euk_prd"/>
    <property type="match status" value="1"/>
</dbReference>
<gene>
    <name evidence="4 6" type="primary">truD</name>
    <name evidence="6" type="ORF">ACFQMA_02315</name>
</gene>
<evidence type="ECO:0000256" key="1">
    <source>
        <dbReference type="ARBA" id="ARBA00007953"/>
    </source>
</evidence>
<dbReference type="PROSITE" id="PS01268">
    <property type="entry name" value="UPF0024"/>
    <property type="match status" value="1"/>
</dbReference>
<proteinExistence type="inferred from homology"/>